<keyword evidence="1" id="KW-0812">Transmembrane</keyword>
<dbReference type="EMBL" id="MFUU01000010">
    <property type="protein sequence ID" value="OGI86125.1"/>
    <property type="molecule type" value="Genomic_DNA"/>
</dbReference>
<feature type="transmembrane region" description="Helical" evidence="1">
    <location>
        <begin position="7"/>
        <end position="25"/>
    </location>
</feature>
<dbReference type="Proteomes" id="UP000179352">
    <property type="component" value="Unassembled WGS sequence"/>
</dbReference>
<keyword evidence="1" id="KW-0472">Membrane</keyword>
<accession>A0A1F6WWJ6</accession>
<sequence length="240" mass="27563">MNQNKQKYISFIVVILIIISGVFLLKSKSVIAPVDNIEVEIPDDVVSVPDKPAEIKPNTNNTQSNLTTEQKDLLTKLKKTVDNRDFESFASLLQEVYKNGWMNQEFTALESQLYVYATDKYWVKGDLANSLRVSTIVYDKVPEAWRFRYIRILTLEKYGRDAFNAGDLNSAESYANKILQMMFRPEGANLLADVYISKIRTNIKNGNTTLAQQNLGFIWDFEINQDRRDILTDLKTQLGM</sequence>
<reference evidence="2 3" key="1">
    <citation type="journal article" date="2016" name="Nat. Commun.">
        <title>Thousands of microbial genomes shed light on interconnected biogeochemical processes in an aquifer system.</title>
        <authorList>
            <person name="Anantharaman K."/>
            <person name="Brown C.T."/>
            <person name="Hug L.A."/>
            <person name="Sharon I."/>
            <person name="Castelle C.J."/>
            <person name="Probst A.J."/>
            <person name="Thomas B.C."/>
            <person name="Singh A."/>
            <person name="Wilkins M.J."/>
            <person name="Karaoz U."/>
            <person name="Brodie E.L."/>
            <person name="Williams K.H."/>
            <person name="Hubbard S.S."/>
            <person name="Banfield J.F."/>
        </authorList>
    </citation>
    <scope>NUCLEOTIDE SEQUENCE [LARGE SCALE GENOMIC DNA]</scope>
</reference>
<evidence type="ECO:0008006" key="4">
    <source>
        <dbReference type="Google" id="ProtNLM"/>
    </source>
</evidence>
<dbReference type="AlphaFoldDB" id="A0A1F6WWJ6"/>
<name>A0A1F6WWJ6_9BACT</name>
<evidence type="ECO:0000256" key="1">
    <source>
        <dbReference type="SAM" id="Phobius"/>
    </source>
</evidence>
<evidence type="ECO:0000313" key="3">
    <source>
        <dbReference type="Proteomes" id="UP000179352"/>
    </source>
</evidence>
<organism evidence="2 3">
    <name type="scientific">Candidatus Nomurabacteria bacterium RIFCSPLOWO2_01_FULL_39_17</name>
    <dbReference type="NCBI Taxonomy" id="1801770"/>
    <lineage>
        <taxon>Bacteria</taxon>
        <taxon>Candidatus Nomuraibacteriota</taxon>
    </lineage>
</organism>
<keyword evidence="1" id="KW-1133">Transmembrane helix</keyword>
<protein>
    <recommendedName>
        <fullName evidence="4">Outer membrane lipoprotein BamD-like domain-containing protein</fullName>
    </recommendedName>
</protein>
<gene>
    <name evidence="2" type="ORF">A3A01_01735</name>
</gene>
<comment type="caution">
    <text evidence="2">The sequence shown here is derived from an EMBL/GenBank/DDBJ whole genome shotgun (WGS) entry which is preliminary data.</text>
</comment>
<evidence type="ECO:0000313" key="2">
    <source>
        <dbReference type="EMBL" id="OGI86125.1"/>
    </source>
</evidence>
<proteinExistence type="predicted"/>